<comment type="caution">
    <text evidence="1">The sequence shown here is derived from an EMBL/GenBank/DDBJ whole genome shotgun (WGS) entry which is preliminary data.</text>
</comment>
<protein>
    <submittedName>
        <fullName evidence="1">Uncharacterized protein</fullName>
    </submittedName>
</protein>
<accession>A0ACC1B3J3</accession>
<organism evidence="1 2">
    <name type="scientific">Pistacia atlantica</name>
    <dbReference type="NCBI Taxonomy" id="434234"/>
    <lineage>
        <taxon>Eukaryota</taxon>
        <taxon>Viridiplantae</taxon>
        <taxon>Streptophyta</taxon>
        <taxon>Embryophyta</taxon>
        <taxon>Tracheophyta</taxon>
        <taxon>Spermatophyta</taxon>
        <taxon>Magnoliopsida</taxon>
        <taxon>eudicotyledons</taxon>
        <taxon>Gunneridae</taxon>
        <taxon>Pentapetalae</taxon>
        <taxon>rosids</taxon>
        <taxon>malvids</taxon>
        <taxon>Sapindales</taxon>
        <taxon>Anacardiaceae</taxon>
        <taxon>Pistacia</taxon>
    </lineage>
</organism>
<dbReference type="EMBL" id="CM047903">
    <property type="protein sequence ID" value="KAJ0093494.1"/>
    <property type="molecule type" value="Genomic_DNA"/>
</dbReference>
<gene>
    <name evidence="1" type="ORF">Patl1_26061</name>
</gene>
<evidence type="ECO:0000313" key="2">
    <source>
        <dbReference type="Proteomes" id="UP001164250"/>
    </source>
</evidence>
<reference evidence="2" key="1">
    <citation type="journal article" date="2023" name="G3 (Bethesda)">
        <title>Genome assembly and association tests identify interacting loci associated with vigor, precocity, and sex in interspecific pistachio rootstocks.</title>
        <authorList>
            <person name="Palmer W."/>
            <person name="Jacygrad E."/>
            <person name="Sagayaradj S."/>
            <person name="Cavanaugh K."/>
            <person name="Han R."/>
            <person name="Bertier L."/>
            <person name="Beede B."/>
            <person name="Kafkas S."/>
            <person name="Golino D."/>
            <person name="Preece J."/>
            <person name="Michelmore R."/>
        </authorList>
    </citation>
    <scope>NUCLEOTIDE SEQUENCE [LARGE SCALE GENOMIC DNA]</scope>
</reference>
<dbReference type="Proteomes" id="UP001164250">
    <property type="component" value="Chromosome 7"/>
</dbReference>
<evidence type="ECO:0000313" key="1">
    <source>
        <dbReference type="EMBL" id="KAJ0093494.1"/>
    </source>
</evidence>
<sequence>MLKVMVRMLGTVVQKVVEVVISAFQRICDSFEPEELHLMSECLYQEIIDCIANGCLLHLSNLLSLHIATIQIDKGFKVPDHQSMLGLVDLLVRTFVIPSGDGKEVDKLSEVIDKVLQLMLCILDGIHRIDDMSTVSDCTSQWAPVFKLRNSRIVRGNLSSIKFDETKLALMWGAIGCYPHILDVQTNSSLLMDLIDAFDLLIRNDGGVLPEVVAGVPKHIWQSLAGAALTSYNEWHWEKKSGLEETSKVLHLAKTCKSSSQVLSAVADYLDYVDGITLQEDNSCKEFQPELKAEKAVDAVETYADNLCQSDKNIRVPTLRILCHYEPYTYETSASDQPPEKKMKTETGVSDPSSVDFHGRNVVQLLLSIETTPLSISTSRKIILLISRVQMIVSAGKDT</sequence>
<proteinExistence type="predicted"/>
<name>A0ACC1B3J3_9ROSI</name>
<keyword evidence="2" id="KW-1185">Reference proteome</keyword>